<dbReference type="AlphaFoldDB" id="A0A8S1CBX1"/>
<dbReference type="OrthoDB" id="437078at2759"/>
<comment type="similarity">
    <text evidence="2 6">Belongs to the CSM3 family.</text>
</comment>
<dbReference type="InterPro" id="IPR040038">
    <property type="entry name" value="TIPIN/Csm3/Swi3"/>
</dbReference>
<evidence type="ECO:0000313" key="9">
    <source>
        <dbReference type="EMBL" id="CAB3366434.1"/>
    </source>
</evidence>
<evidence type="ECO:0000256" key="3">
    <source>
        <dbReference type="ARBA" id="ARBA00022763"/>
    </source>
</evidence>
<accession>A0A8S1CBX1</accession>
<proteinExistence type="inferred from homology"/>
<comment type="function">
    <text evidence="6">Plays an important role in the control of DNA replication and the maintenance of replication fork stability.</text>
</comment>
<feature type="domain" description="Chromosome segregation in meiosis protein 3" evidence="8">
    <location>
        <begin position="120"/>
        <end position="201"/>
    </location>
</feature>
<reference evidence="9 10" key="1">
    <citation type="submission" date="2020-04" db="EMBL/GenBank/DDBJ databases">
        <authorList>
            <person name="Alioto T."/>
            <person name="Alioto T."/>
            <person name="Gomez Garrido J."/>
        </authorList>
    </citation>
    <scope>NUCLEOTIDE SEQUENCE [LARGE SCALE GENOMIC DNA]</scope>
</reference>
<sequence>MPGKPEEKPEEKPQNEPEKQNGQENGEQEQEAVSALHSQLVAEQYQKKNMDTEHDFVEEDDEDLDMIIERQGDAFEEADDDDRRQGGSDDEAVEAPSGKKKDNDAKDEDKKKRVLAPRPKLDPQRLMGPRGLLALEAEMKDVKLKGRSHELQDLELVLGKMQHWAHRLFPSYTFDDCLDKMEKLGSKKNVMVHLKKIRMGMISSEDVHDTTIRGDDYVEERDDEPSFTALLAQTRADSPPPPPAPQPVPSSTNQGLTDEQRERIIRNRMMAEARRLERLKQQQEEERRIAEEESAVGDLLSM</sequence>
<name>A0A8S1CBX1_9INSE</name>
<dbReference type="EMBL" id="CADEPI010000025">
    <property type="protein sequence ID" value="CAB3366434.1"/>
    <property type="molecule type" value="Genomic_DNA"/>
</dbReference>
<dbReference type="GO" id="GO:0031298">
    <property type="term" value="C:replication fork protection complex"/>
    <property type="evidence" value="ECO:0007669"/>
    <property type="project" value="TreeGrafter"/>
</dbReference>
<dbReference type="GO" id="GO:0043111">
    <property type="term" value="P:replication fork arrest"/>
    <property type="evidence" value="ECO:0007669"/>
    <property type="project" value="TreeGrafter"/>
</dbReference>
<feature type="compositionally biased region" description="Basic and acidic residues" evidence="7">
    <location>
        <begin position="97"/>
        <end position="111"/>
    </location>
</feature>
<evidence type="ECO:0000256" key="5">
    <source>
        <dbReference type="ARBA" id="ARBA00023306"/>
    </source>
</evidence>
<feature type="compositionally biased region" description="Basic and acidic residues" evidence="7">
    <location>
        <begin position="45"/>
        <end position="55"/>
    </location>
</feature>
<comment type="caution">
    <text evidence="9">The sequence shown here is derived from an EMBL/GenBank/DDBJ whole genome shotgun (WGS) entry which is preliminary data.</text>
</comment>
<feature type="region of interest" description="Disordered" evidence="7">
    <location>
        <begin position="1"/>
        <end position="126"/>
    </location>
</feature>
<feature type="compositionally biased region" description="Acidic residues" evidence="7">
    <location>
        <begin position="56"/>
        <end position="66"/>
    </location>
</feature>
<organism evidence="9 10">
    <name type="scientific">Cloeon dipterum</name>
    <dbReference type="NCBI Taxonomy" id="197152"/>
    <lineage>
        <taxon>Eukaryota</taxon>
        <taxon>Metazoa</taxon>
        <taxon>Ecdysozoa</taxon>
        <taxon>Arthropoda</taxon>
        <taxon>Hexapoda</taxon>
        <taxon>Insecta</taxon>
        <taxon>Pterygota</taxon>
        <taxon>Palaeoptera</taxon>
        <taxon>Ephemeroptera</taxon>
        <taxon>Pisciforma</taxon>
        <taxon>Baetidae</taxon>
        <taxon>Cloeon</taxon>
    </lineage>
</organism>
<feature type="compositionally biased region" description="Pro residues" evidence="7">
    <location>
        <begin position="238"/>
        <end position="248"/>
    </location>
</feature>
<dbReference type="Pfam" id="PF07962">
    <property type="entry name" value="Swi3"/>
    <property type="match status" value="1"/>
</dbReference>
<dbReference type="GO" id="GO:0031297">
    <property type="term" value="P:replication fork processing"/>
    <property type="evidence" value="ECO:0007669"/>
    <property type="project" value="UniProtKB-UniRule"/>
</dbReference>
<dbReference type="PANTHER" id="PTHR13220">
    <property type="entry name" value="TIMELESS INTERACTING-RELATED"/>
    <property type="match status" value="1"/>
</dbReference>
<dbReference type="InterPro" id="IPR012923">
    <property type="entry name" value="Csm3"/>
</dbReference>
<evidence type="ECO:0000256" key="4">
    <source>
        <dbReference type="ARBA" id="ARBA00023242"/>
    </source>
</evidence>
<dbReference type="PANTHER" id="PTHR13220:SF11">
    <property type="entry name" value="TIMELESS-INTERACTING PROTEIN"/>
    <property type="match status" value="1"/>
</dbReference>
<comment type="subcellular location">
    <subcellularLocation>
        <location evidence="1 6">Nucleus</location>
    </subcellularLocation>
</comment>
<evidence type="ECO:0000313" key="10">
    <source>
        <dbReference type="Proteomes" id="UP000494165"/>
    </source>
</evidence>
<feature type="compositionally biased region" description="Basic and acidic residues" evidence="7">
    <location>
        <begin position="1"/>
        <end position="21"/>
    </location>
</feature>
<dbReference type="Proteomes" id="UP000494165">
    <property type="component" value="Unassembled WGS sequence"/>
</dbReference>
<dbReference type="GO" id="GO:0006974">
    <property type="term" value="P:DNA damage response"/>
    <property type="evidence" value="ECO:0007669"/>
    <property type="project" value="UniProtKB-KW"/>
</dbReference>
<evidence type="ECO:0000256" key="6">
    <source>
        <dbReference type="RuleBase" id="RU366049"/>
    </source>
</evidence>
<keyword evidence="10" id="KW-1185">Reference proteome</keyword>
<protein>
    <recommendedName>
        <fullName evidence="6">TIMELESS-interacting protein</fullName>
    </recommendedName>
</protein>
<keyword evidence="4 6" id="KW-0539">Nucleus</keyword>
<feature type="compositionally biased region" description="Basic and acidic residues" evidence="7">
    <location>
        <begin position="258"/>
        <end position="291"/>
    </location>
</feature>
<dbReference type="GO" id="GO:0003677">
    <property type="term" value="F:DNA binding"/>
    <property type="evidence" value="ECO:0007669"/>
    <property type="project" value="TreeGrafter"/>
</dbReference>
<evidence type="ECO:0000259" key="8">
    <source>
        <dbReference type="Pfam" id="PF07962"/>
    </source>
</evidence>
<keyword evidence="3 6" id="KW-0227">DNA damage</keyword>
<keyword evidence="5 6" id="KW-0131">Cell cycle</keyword>
<gene>
    <name evidence="9" type="ORF">CLODIP_2_CD00121</name>
</gene>
<evidence type="ECO:0000256" key="1">
    <source>
        <dbReference type="ARBA" id="ARBA00004123"/>
    </source>
</evidence>
<dbReference type="GO" id="GO:0000076">
    <property type="term" value="P:DNA replication checkpoint signaling"/>
    <property type="evidence" value="ECO:0007669"/>
    <property type="project" value="UniProtKB-UniRule"/>
</dbReference>
<evidence type="ECO:0000256" key="2">
    <source>
        <dbReference type="ARBA" id="ARBA00006075"/>
    </source>
</evidence>
<evidence type="ECO:0000256" key="7">
    <source>
        <dbReference type="SAM" id="MobiDB-lite"/>
    </source>
</evidence>
<feature type="region of interest" description="Disordered" evidence="7">
    <location>
        <begin position="233"/>
        <end position="302"/>
    </location>
</feature>